<dbReference type="InterPro" id="IPR003008">
    <property type="entry name" value="Tubulin_FtsZ_GTPase"/>
</dbReference>
<feature type="binding site" evidence="4">
    <location>
        <begin position="24"/>
        <end position="28"/>
    </location>
    <ligand>
        <name>GTP</name>
        <dbReference type="ChEBI" id="CHEBI:37565"/>
    </ligand>
</feature>
<dbReference type="InterPro" id="IPR045061">
    <property type="entry name" value="FtsZ/CetZ"/>
</dbReference>
<feature type="domain" description="Tubulin/FtsZ GTPase" evidence="7">
    <location>
        <begin position="16"/>
        <end position="208"/>
    </location>
</feature>
<dbReference type="GO" id="GO:0032153">
    <property type="term" value="C:cell division site"/>
    <property type="evidence" value="ECO:0007669"/>
    <property type="project" value="UniProtKB-UniRule"/>
</dbReference>
<dbReference type="Pfam" id="PF00091">
    <property type="entry name" value="Tubulin"/>
    <property type="match status" value="1"/>
</dbReference>
<protein>
    <recommendedName>
        <fullName evidence="4 5">Cell division protein FtsZ</fullName>
    </recommendedName>
</protein>
<evidence type="ECO:0000256" key="1">
    <source>
        <dbReference type="ARBA" id="ARBA00009690"/>
    </source>
</evidence>
<keyword evidence="4 6" id="KW-0132">Cell division</keyword>
<dbReference type="GO" id="GO:0005737">
    <property type="term" value="C:cytoplasm"/>
    <property type="evidence" value="ECO:0007669"/>
    <property type="project" value="UniProtKB-SubCell"/>
</dbReference>
<dbReference type="SUPFAM" id="SSF55307">
    <property type="entry name" value="Tubulin C-terminal domain-like"/>
    <property type="match status" value="1"/>
</dbReference>
<evidence type="ECO:0000313" key="9">
    <source>
        <dbReference type="Proteomes" id="UP000033754"/>
    </source>
</evidence>
<evidence type="ECO:0000256" key="3">
    <source>
        <dbReference type="ARBA" id="ARBA00023134"/>
    </source>
</evidence>
<keyword evidence="4 6" id="KW-0717">Septation</keyword>
<dbReference type="PRINTS" id="PR00423">
    <property type="entry name" value="CELLDVISFTSZ"/>
</dbReference>
<comment type="subunit">
    <text evidence="4">Homodimer. Polymerizes to form a dynamic ring structure in a strictly GTP-dependent manner. Interacts directly with several other division proteins.</text>
</comment>
<dbReference type="InterPro" id="IPR036525">
    <property type="entry name" value="Tubulin/FtsZ_GTPase_sf"/>
</dbReference>
<dbReference type="EMBL" id="LANT01000001">
    <property type="protein sequence ID" value="KJV68251.1"/>
    <property type="molecule type" value="Genomic_DNA"/>
</dbReference>
<dbReference type="PROSITE" id="PS01135">
    <property type="entry name" value="FTSZ_2"/>
    <property type="match status" value="1"/>
</dbReference>
<feature type="binding site" evidence="4">
    <location>
        <position position="146"/>
    </location>
    <ligand>
        <name>GTP</name>
        <dbReference type="ChEBI" id="CHEBI:37565"/>
    </ligand>
</feature>
<dbReference type="InterPro" id="IPR024757">
    <property type="entry name" value="FtsZ_C"/>
</dbReference>
<keyword evidence="4" id="KW-0963">Cytoplasm</keyword>
<feature type="binding site" evidence="4">
    <location>
        <position position="190"/>
    </location>
    <ligand>
        <name>GTP</name>
        <dbReference type="ChEBI" id="CHEBI:37565"/>
    </ligand>
</feature>
<dbReference type="GO" id="GO:0005525">
    <property type="term" value="F:GTP binding"/>
    <property type="evidence" value="ECO:0007669"/>
    <property type="project" value="UniProtKB-UniRule"/>
</dbReference>
<dbReference type="InterPro" id="IPR000158">
    <property type="entry name" value="Cell_div_FtsZ"/>
</dbReference>
<evidence type="ECO:0000256" key="5">
    <source>
        <dbReference type="NCBIfam" id="TIGR00065"/>
    </source>
</evidence>
<organism evidence="8 9">
    <name type="scientific">Anaplasma phagocytophilum str. NCH-1</name>
    <dbReference type="NCBI Taxonomy" id="1359161"/>
    <lineage>
        <taxon>Bacteria</taxon>
        <taxon>Pseudomonadati</taxon>
        <taxon>Pseudomonadota</taxon>
        <taxon>Alphaproteobacteria</taxon>
        <taxon>Rickettsiales</taxon>
        <taxon>Anaplasmataceae</taxon>
        <taxon>Anaplasma</taxon>
        <taxon>phagocytophilum group</taxon>
    </lineage>
</organism>
<dbReference type="PROSITE" id="PS01134">
    <property type="entry name" value="FTSZ_1"/>
    <property type="match status" value="1"/>
</dbReference>
<comment type="similarity">
    <text evidence="1 4 6">Belongs to the FtsZ family.</text>
</comment>
<feature type="binding site" evidence="4">
    <location>
        <begin position="111"/>
        <end position="113"/>
    </location>
    <ligand>
        <name>GTP</name>
        <dbReference type="ChEBI" id="CHEBI:37565"/>
    </ligand>
</feature>
<keyword evidence="4 6" id="KW-0131">Cell cycle</keyword>
<dbReference type="GO" id="GO:0051258">
    <property type="term" value="P:protein polymerization"/>
    <property type="evidence" value="ECO:0007669"/>
    <property type="project" value="UniProtKB-UniRule"/>
</dbReference>
<dbReference type="HAMAP" id="MF_00909">
    <property type="entry name" value="FtsZ"/>
    <property type="match status" value="1"/>
</dbReference>
<dbReference type="SUPFAM" id="SSF52490">
    <property type="entry name" value="Tubulin nucleotide-binding domain-like"/>
    <property type="match status" value="1"/>
</dbReference>
<dbReference type="CDD" id="cd02201">
    <property type="entry name" value="FtsZ_type1"/>
    <property type="match status" value="1"/>
</dbReference>
<dbReference type="Gene3D" id="3.40.50.1440">
    <property type="entry name" value="Tubulin/FtsZ, GTPase domain"/>
    <property type="match status" value="1"/>
</dbReference>
<dbReference type="GO" id="GO:0043093">
    <property type="term" value="P:FtsZ-dependent cytokinesis"/>
    <property type="evidence" value="ECO:0007669"/>
    <property type="project" value="UniProtKB-UniRule"/>
</dbReference>
<evidence type="ECO:0000313" key="8">
    <source>
        <dbReference type="EMBL" id="KJV68251.1"/>
    </source>
</evidence>
<dbReference type="InterPro" id="IPR020805">
    <property type="entry name" value="Cell_div_FtsZ_CS"/>
</dbReference>
<keyword evidence="3 4" id="KW-0342">GTP-binding</keyword>
<dbReference type="GO" id="GO:0000917">
    <property type="term" value="P:division septum assembly"/>
    <property type="evidence" value="ECO:0007669"/>
    <property type="project" value="UniProtKB-KW"/>
</dbReference>
<dbReference type="AlphaFoldDB" id="A0A0F3NKF8"/>
<dbReference type="Proteomes" id="UP000033754">
    <property type="component" value="Unassembled WGS sequence"/>
</dbReference>
<dbReference type="PATRIC" id="fig|1359161.3.peg.61"/>
<comment type="caution">
    <text evidence="8">The sequence shown here is derived from an EMBL/GenBank/DDBJ whole genome shotgun (WGS) entry which is preliminary data.</text>
</comment>
<dbReference type="PANTHER" id="PTHR30314:SF3">
    <property type="entry name" value="MITOCHONDRIAL DIVISION PROTEIN FSZA"/>
    <property type="match status" value="1"/>
</dbReference>
<evidence type="ECO:0000256" key="6">
    <source>
        <dbReference type="RuleBase" id="RU000631"/>
    </source>
</evidence>
<proteinExistence type="inferred from homology"/>
<keyword evidence="2 4" id="KW-0547">Nucleotide-binding</keyword>
<dbReference type="PANTHER" id="PTHR30314">
    <property type="entry name" value="CELL DIVISION PROTEIN FTSZ-RELATED"/>
    <property type="match status" value="1"/>
</dbReference>
<comment type="subcellular location">
    <subcellularLocation>
        <location evidence="4">Cytoplasm</location>
    </subcellularLocation>
    <text evidence="4">Assembles at midcell at the inner surface of the cytoplasmic membrane.</text>
</comment>
<evidence type="ECO:0000256" key="4">
    <source>
        <dbReference type="HAMAP-Rule" id="MF_00909"/>
    </source>
</evidence>
<evidence type="ECO:0000256" key="2">
    <source>
        <dbReference type="ARBA" id="ARBA00022741"/>
    </source>
</evidence>
<dbReference type="FunFam" id="3.40.50.1440:FF:000001">
    <property type="entry name" value="Cell division protein FtsZ"/>
    <property type="match status" value="1"/>
</dbReference>
<dbReference type="NCBIfam" id="TIGR00065">
    <property type="entry name" value="ftsZ"/>
    <property type="match status" value="1"/>
</dbReference>
<dbReference type="SMART" id="SM00864">
    <property type="entry name" value="Tubulin"/>
    <property type="match status" value="1"/>
</dbReference>
<dbReference type="InterPro" id="IPR008280">
    <property type="entry name" value="Tub_FtsZ_C"/>
</dbReference>
<evidence type="ECO:0000259" key="7">
    <source>
        <dbReference type="SMART" id="SM00864"/>
    </source>
</evidence>
<name>A0A0F3NKF8_ANAPH</name>
<dbReference type="Pfam" id="PF12327">
    <property type="entry name" value="FtsZ_C"/>
    <property type="match status" value="1"/>
</dbReference>
<gene>
    <name evidence="4 8" type="primary">ftsZ</name>
    <name evidence="8" type="ORF">EPHNCH_0063</name>
</gene>
<reference evidence="8 9" key="1">
    <citation type="submission" date="2015-01" db="EMBL/GenBank/DDBJ databases">
        <title>Genome Sequencing of Rickettsiales.</title>
        <authorList>
            <person name="Daugherty S.C."/>
            <person name="Su Q."/>
            <person name="Abolude K."/>
            <person name="Beier-Sexton M."/>
            <person name="Carlyon J.A."/>
            <person name="Carter R."/>
            <person name="Day N.P."/>
            <person name="Dumler S.J."/>
            <person name="Dyachenko V."/>
            <person name="Godinez A."/>
            <person name="Kurtti T.J."/>
            <person name="Lichay M."/>
            <person name="Mullins K.E."/>
            <person name="Ott S."/>
            <person name="Pappas-Brown V."/>
            <person name="Paris D.H."/>
            <person name="Patel P."/>
            <person name="Richards A.L."/>
            <person name="Sadzewicz L."/>
            <person name="Sears K."/>
            <person name="Seidman D."/>
            <person name="Sengamalay N."/>
            <person name="Stenos J."/>
            <person name="Tallon L.J."/>
            <person name="Vincent G."/>
            <person name="Fraser C.M."/>
            <person name="Munderloh U."/>
            <person name="Dunning-Hotopp J.C."/>
        </authorList>
    </citation>
    <scope>NUCLEOTIDE SEQUENCE [LARGE SCALE GENOMIC DNA]</scope>
    <source>
        <strain evidence="8 9">NCH-1</strain>
    </source>
</reference>
<dbReference type="GO" id="GO:0003924">
    <property type="term" value="F:GTPase activity"/>
    <property type="evidence" value="ECO:0007669"/>
    <property type="project" value="UniProtKB-UniRule"/>
</dbReference>
<comment type="function">
    <text evidence="4 6">Essential cell division protein that forms a contractile ring structure (Z ring) at the future cell division site. The regulation of the ring assembly controls the timing and the location of cell division. One of the functions of the FtsZ ring is to recruit other cell division proteins to the septum to produce a new cell wall between the dividing cells. Binds GTP and shows GTPase activity.</text>
</comment>
<accession>A0A0F3NKF8</accession>
<sequence length="265" mass="27823">MSLHVYLPDQSVIRPRITVLGVGGAGGNAVNNMIQSCLQGVNFVVANTDAQALDCSLSEKKIQLGMNLTKGLGAGSLPEIGRGAAEESIEEIIAEISDSNMLFITAGMGGGTGTGAAPVIAKAAKDSKILTVGVVTRPFHFEGAHRMKTAEYGLEELQKHVDTLIVIPNQNLFRIANENTTFADAFKLADTVLHTGVRGITDLMVMPGLINLDFADVKVVMSEMGKAMMGTGEAEGEHRAVAAAEAAISNPLLDNISMKGARVFS</sequence>
<feature type="binding site" evidence="4">
    <location>
        <position position="142"/>
    </location>
    <ligand>
        <name>GTP</name>
        <dbReference type="ChEBI" id="CHEBI:37565"/>
    </ligand>
</feature>